<dbReference type="InterPro" id="IPR026444">
    <property type="entry name" value="Secre_tail"/>
</dbReference>
<protein>
    <recommendedName>
        <fullName evidence="2">Secretion system C-terminal sorting domain-containing protein</fullName>
    </recommendedName>
</protein>
<evidence type="ECO:0000256" key="1">
    <source>
        <dbReference type="SAM" id="SignalP"/>
    </source>
</evidence>
<dbReference type="NCBIfam" id="TIGR04183">
    <property type="entry name" value="Por_Secre_tail"/>
    <property type="match status" value="1"/>
</dbReference>
<dbReference type="EMBL" id="JPOS01000026">
    <property type="protein sequence ID" value="KGE88037.1"/>
    <property type="molecule type" value="Genomic_DNA"/>
</dbReference>
<keyword evidence="1" id="KW-0732">Signal</keyword>
<dbReference type="InterPro" id="IPR036249">
    <property type="entry name" value="Thioredoxin-like_sf"/>
</dbReference>
<feature type="domain" description="Secretion system C-terminal sorting" evidence="2">
    <location>
        <begin position="569"/>
        <end position="643"/>
    </location>
</feature>
<feature type="signal peptide" evidence="1">
    <location>
        <begin position="1"/>
        <end position="21"/>
    </location>
</feature>
<gene>
    <name evidence="3" type="ORF">IX84_11615</name>
</gene>
<dbReference type="InterPro" id="IPR013783">
    <property type="entry name" value="Ig-like_fold"/>
</dbReference>
<sequence>MRAAILFILALFMLQATETTAQVQKRVLVEHFTQASCPPCAAQNPAFNNMLFDNWEKLVTIKYQTSWPGFDPMNEQNPDEVQSRVDYYGVTGVPNVIMGGTLDAGTAGQATVGQIDNIHAEMTPIAMDMSHSISADLDSMFITAVIKNVSAEEFNPGNTVAHISIIEQELIFPEPPGSTDEADFYNVMRKMLPNANGTSLGAIAAGDSTVLEFAVALPDYIYDYSQLGAIGFVQNNSSQEVYQSEISETLGVPAGYGDVALDLSIQTPSSYCEYEVSASVDIENASENEVTTLEVQMIVNGTPMATETWEGVLAQGESTTIDFAAINVDPGATEVAFEVTAVNGLPDYNQMNQLVNSVEVFTLSDTPFATEHAEGFETTPNFGTPANTLIEASAPDRMGVVNATYFQQGGQIGAYGESSKAIFANFYQWNNAGEQSHLIFDKLNLTEMTDAIITFDYAFAQYAGFATNDRLIVSVSEDCGATWTTVYNEGGASFATAPASEPFFIAGSGDWAADTIDLSAYDGTAELNVRFSAQTDWGNNLFLDNITIESGTIVSADEANKLEGKVFTYPNPATDLVYVDFTLMEKSDVTVEVFDISGKAITTLAANVALGSGAHQLRWAPQEAGLYLIRVSTPDSALTKRVTVVK</sequence>
<comment type="caution">
    <text evidence="3">The sequence shown here is derived from an EMBL/GenBank/DDBJ whole genome shotgun (WGS) entry which is preliminary data.</text>
</comment>
<dbReference type="Gene3D" id="2.60.40.10">
    <property type="entry name" value="Immunoglobulins"/>
    <property type="match status" value="2"/>
</dbReference>
<dbReference type="Gene3D" id="2.60.120.260">
    <property type="entry name" value="Galactose-binding domain-like"/>
    <property type="match status" value="1"/>
</dbReference>
<evidence type="ECO:0000313" key="3">
    <source>
        <dbReference type="EMBL" id="KGE88037.1"/>
    </source>
</evidence>
<evidence type="ECO:0000259" key="2">
    <source>
        <dbReference type="Pfam" id="PF18962"/>
    </source>
</evidence>
<dbReference type="Pfam" id="PF18962">
    <property type="entry name" value="Por_Secre_tail"/>
    <property type="match status" value="1"/>
</dbReference>
<feature type="chain" id="PRO_5001940150" description="Secretion system C-terminal sorting domain-containing protein" evidence="1">
    <location>
        <begin position="22"/>
        <end position="646"/>
    </location>
</feature>
<dbReference type="OrthoDB" id="6278496at2"/>
<reference evidence="3 4" key="1">
    <citation type="journal article" date="2014" name="Int. J. Syst. Evol. Microbiol.">
        <title>Phaeodactylibacter xiamenensis gen. nov., sp. nov., a member of the family Saprospiraceae isolated from the marine alga Phaeodactylum tricornutum.</title>
        <authorList>
            <person name="Chen Z.Jr."/>
            <person name="Lei X."/>
            <person name="Lai Q."/>
            <person name="Li Y."/>
            <person name="Zhang B."/>
            <person name="Zhang J."/>
            <person name="Zhang H."/>
            <person name="Yang L."/>
            <person name="Zheng W."/>
            <person name="Tian Y."/>
            <person name="Yu Z."/>
            <person name="Xu H.Jr."/>
            <person name="Zheng T."/>
        </authorList>
    </citation>
    <scope>NUCLEOTIDE SEQUENCE [LARGE SCALE GENOMIC DNA]</scope>
    <source>
        <strain evidence="3 4">KD52</strain>
    </source>
</reference>
<name>A0A098SAC6_9BACT</name>
<dbReference type="SUPFAM" id="SSF52833">
    <property type="entry name" value="Thioredoxin-like"/>
    <property type="match status" value="1"/>
</dbReference>
<evidence type="ECO:0000313" key="4">
    <source>
        <dbReference type="Proteomes" id="UP000029736"/>
    </source>
</evidence>
<dbReference type="STRING" id="1524460.IX84_11615"/>
<dbReference type="AlphaFoldDB" id="A0A098SAC6"/>
<dbReference type="Gene3D" id="3.40.30.10">
    <property type="entry name" value="Glutaredoxin"/>
    <property type="match status" value="1"/>
</dbReference>
<keyword evidence="4" id="KW-1185">Reference proteome</keyword>
<accession>A0A098SAC6</accession>
<dbReference type="Proteomes" id="UP000029736">
    <property type="component" value="Unassembled WGS sequence"/>
</dbReference>
<organism evidence="3 4">
    <name type="scientific">Phaeodactylibacter xiamenensis</name>
    <dbReference type="NCBI Taxonomy" id="1524460"/>
    <lineage>
        <taxon>Bacteria</taxon>
        <taxon>Pseudomonadati</taxon>
        <taxon>Bacteroidota</taxon>
        <taxon>Saprospiria</taxon>
        <taxon>Saprospirales</taxon>
        <taxon>Haliscomenobacteraceae</taxon>
        <taxon>Phaeodactylibacter</taxon>
    </lineage>
</organism>
<dbReference type="RefSeq" id="WP_044220209.1">
    <property type="nucleotide sequence ID" value="NZ_JBKAGJ010000037.1"/>
</dbReference>
<proteinExistence type="predicted"/>